<feature type="compositionally biased region" description="Gly residues" evidence="2">
    <location>
        <begin position="21"/>
        <end position="31"/>
    </location>
</feature>
<accession>A0A7H9HNW7</accession>
<dbReference type="EMBL" id="CP059267">
    <property type="protein sequence ID" value="QLQ78065.1"/>
    <property type="molecule type" value="Genomic_DNA"/>
</dbReference>
<evidence type="ECO:0000313" key="3">
    <source>
        <dbReference type="EMBL" id="QLQ78065.1"/>
    </source>
</evidence>
<dbReference type="Proteomes" id="UP000510647">
    <property type="component" value="Chromosome 1"/>
</dbReference>
<reference evidence="3 4" key="1">
    <citation type="submission" date="2020-06" db="EMBL/GenBank/DDBJ databases">
        <title>The yeast mating-type switching endonuclease HO is a domesticated member of an unorthodox homing genetic element family.</title>
        <authorList>
            <person name="Coughlan A.Y."/>
            <person name="Lombardi L."/>
            <person name="Braun-Galleani S."/>
            <person name="Martos A.R."/>
            <person name="Galeote V."/>
            <person name="Bigey F."/>
            <person name="Dequin S."/>
            <person name="Byrne K.P."/>
            <person name="Wolfe K.H."/>
        </authorList>
    </citation>
    <scope>NUCLEOTIDE SEQUENCE [LARGE SCALE GENOMIC DNA]</scope>
    <source>
        <strain evidence="3 4">CBS2947</strain>
    </source>
</reference>
<evidence type="ECO:0000313" key="4">
    <source>
        <dbReference type="Proteomes" id="UP000510647"/>
    </source>
</evidence>
<sequence>MGNAPAKLGDGSYGNEANGNSRGGSSAGVGGRITFSNGEYDTTRSRRGTSLVGGILGPGGRSRACSEVGQIEKRRSTREREEAKENHARQLVTKFEQTVDGGFLAPYGCYGFEKLDYDADVVKSLIIDRRLAPFYLPLQDFNESWTREELIKIVDGLPLHAAFDENLEKYEDIPVGNLRKQNFDALIDKTLSKREQRRMRSKIFKARLYRKRIIWQEIENEAFLEQKIESRKANSNTKDKAMLPSDDLKYSLYKKGIECPICFLYYPEPLNYSSCCQQPICTECFVQIKRAEPHFPHDEVDPAQPVTNGEEKDPNLLTSEPANCAYCATPNFGVIYRPRDDRKVGIGGSEPSTYTLSEPQTDVEEQTVANGSKNKPLVVTSDMIRPDWKTKLDKERARLAKRSANATAIHVSNRLIDPDHPTRRASMADNVNGTTMSSDWRDIHDLEEEMLERAIRLSIADQKEKTKTTI</sequence>
<dbReference type="PANTHER" id="PTHR31315">
    <property type="entry name" value="PROTEIN SIP5"/>
    <property type="match status" value="1"/>
</dbReference>
<dbReference type="InterPro" id="IPR039301">
    <property type="entry name" value="Sip5/DA2"/>
</dbReference>
<protein>
    <recommendedName>
        <fullName evidence="5">Protein SIP5</fullName>
    </recommendedName>
</protein>
<dbReference type="GO" id="GO:0005737">
    <property type="term" value="C:cytoplasm"/>
    <property type="evidence" value="ECO:0007669"/>
    <property type="project" value="TreeGrafter"/>
</dbReference>
<organism evidence="3 4">
    <name type="scientific">Torulaspora globosa</name>
    <dbReference type="NCBI Taxonomy" id="48254"/>
    <lineage>
        <taxon>Eukaryota</taxon>
        <taxon>Fungi</taxon>
        <taxon>Dikarya</taxon>
        <taxon>Ascomycota</taxon>
        <taxon>Saccharomycotina</taxon>
        <taxon>Saccharomycetes</taxon>
        <taxon>Saccharomycetales</taxon>
        <taxon>Saccharomycetaceae</taxon>
        <taxon>Torulaspora</taxon>
    </lineage>
</organism>
<gene>
    <name evidence="3" type="ORF">HG537_0A03120</name>
</gene>
<dbReference type="PANTHER" id="PTHR31315:SF1">
    <property type="entry name" value="PROTEIN SIP5"/>
    <property type="match status" value="1"/>
</dbReference>
<feature type="region of interest" description="Disordered" evidence="2">
    <location>
        <begin position="1"/>
        <end position="31"/>
    </location>
</feature>
<dbReference type="OrthoDB" id="21471at2759"/>
<evidence type="ECO:0000256" key="2">
    <source>
        <dbReference type="SAM" id="MobiDB-lite"/>
    </source>
</evidence>
<proteinExistence type="inferred from homology"/>
<dbReference type="AlphaFoldDB" id="A0A7H9HNW7"/>
<comment type="similarity">
    <text evidence="1">Belongs to the SIP5 family.</text>
</comment>
<evidence type="ECO:0008006" key="5">
    <source>
        <dbReference type="Google" id="ProtNLM"/>
    </source>
</evidence>
<evidence type="ECO:0000256" key="1">
    <source>
        <dbReference type="ARBA" id="ARBA00010402"/>
    </source>
</evidence>
<name>A0A7H9HNW7_9SACH</name>
<keyword evidence="4" id="KW-1185">Reference proteome</keyword>
<dbReference type="CDD" id="cd24139">
    <property type="entry name" value="SIP5-like"/>
    <property type="match status" value="1"/>
</dbReference>